<dbReference type="AlphaFoldDB" id="A0A381QA62"/>
<evidence type="ECO:0000313" key="2">
    <source>
        <dbReference type="EMBL" id="SUZ76215.1"/>
    </source>
</evidence>
<gene>
    <name evidence="2" type="ORF">METZ01_LOCUS29069</name>
</gene>
<dbReference type="CDD" id="cd02440">
    <property type="entry name" value="AdoMet_MTases"/>
    <property type="match status" value="1"/>
</dbReference>
<dbReference type="PANTHER" id="PTHR44068">
    <property type="entry name" value="ZGC:194242"/>
    <property type="match status" value="1"/>
</dbReference>
<dbReference type="InterPro" id="IPR029063">
    <property type="entry name" value="SAM-dependent_MTases_sf"/>
</dbReference>
<protein>
    <recommendedName>
        <fullName evidence="1">Methyltransferase domain-containing protein</fullName>
    </recommendedName>
</protein>
<dbReference type="Gene3D" id="3.40.50.150">
    <property type="entry name" value="Vaccinia Virus protein VP39"/>
    <property type="match status" value="1"/>
</dbReference>
<dbReference type="PANTHER" id="PTHR44068:SF11">
    <property type="entry name" value="GERANYL DIPHOSPHATE 2-C-METHYLTRANSFERASE"/>
    <property type="match status" value="1"/>
</dbReference>
<dbReference type="SUPFAM" id="SSF53335">
    <property type="entry name" value="S-adenosyl-L-methionine-dependent methyltransferases"/>
    <property type="match status" value="1"/>
</dbReference>
<accession>A0A381QA62</accession>
<organism evidence="2">
    <name type="scientific">marine metagenome</name>
    <dbReference type="NCBI Taxonomy" id="408172"/>
    <lineage>
        <taxon>unclassified sequences</taxon>
        <taxon>metagenomes</taxon>
        <taxon>ecological metagenomes</taxon>
    </lineage>
</organism>
<proteinExistence type="predicted"/>
<evidence type="ECO:0000259" key="1">
    <source>
        <dbReference type="Pfam" id="PF13847"/>
    </source>
</evidence>
<dbReference type="Pfam" id="PF13847">
    <property type="entry name" value="Methyltransf_31"/>
    <property type="match status" value="1"/>
</dbReference>
<sequence length="262" mass="29836">MNNKSTNFQASEAKELEKSYRLDDIVKQRQKTLATLDLKSGERVLDIGCGVGFLAYEMAIQVGESGLVICLDQNQEMISHAKQRCKNVRQTEFYEGDAGKLPVEDHSLDAVSCTQVLLYVENVSLVLTEIKRVLKPGGRVVIVETDWRGVILNSADDSLTQQIFSAWDTTVPSPNLPVHLRPLLKKHGFSKIQVEAIPILNTEYSPSNFSYEVMKWITKNAERQGLINKDQRKVWLDDLEKLEKEDSYFFCVNRFLFSAFLK</sequence>
<dbReference type="InterPro" id="IPR050447">
    <property type="entry name" value="Erg6_SMT_methyltransf"/>
</dbReference>
<reference evidence="2" key="1">
    <citation type="submission" date="2018-05" db="EMBL/GenBank/DDBJ databases">
        <authorList>
            <person name="Lanie J.A."/>
            <person name="Ng W.-L."/>
            <person name="Kazmierczak K.M."/>
            <person name="Andrzejewski T.M."/>
            <person name="Davidsen T.M."/>
            <person name="Wayne K.J."/>
            <person name="Tettelin H."/>
            <person name="Glass J.I."/>
            <person name="Rusch D."/>
            <person name="Podicherti R."/>
            <person name="Tsui H.-C.T."/>
            <person name="Winkler M.E."/>
        </authorList>
    </citation>
    <scope>NUCLEOTIDE SEQUENCE</scope>
</reference>
<name>A0A381QA62_9ZZZZ</name>
<dbReference type="InterPro" id="IPR025714">
    <property type="entry name" value="Methyltranfer_dom"/>
</dbReference>
<feature type="domain" description="Methyltransferase" evidence="1">
    <location>
        <begin position="39"/>
        <end position="146"/>
    </location>
</feature>
<dbReference type="EMBL" id="UINC01001270">
    <property type="protein sequence ID" value="SUZ76215.1"/>
    <property type="molecule type" value="Genomic_DNA"/>
</dbReference>